<dbReference type="Pfam" id="PF02525">
    <property type="entry name" value="Flavodoxin_2"/>
    <property type="match status" value="1"/>
</dbReference>
<gene>
    <name evidence="2" type="ORF">EDM56_28405</name>
</gene>
<dbReference type="InterPro" id="IPR029039">
    <property type="entry name" value="Flavoprotein-like_sf"/>
</dbReference>
<dbReference type="Gene3D" id="3.40.50.360">
    <property type="match status" value="1"/>
</dbReference>
<dbReference type="OrthoDB" id="9798454at2"/>
<dbReference type="SUPFAM" id="SSF52218">
    <property type="entry name" value="Flavoproteins"/>
    <property type="match status" value="1"/>
</dbReference>
<feature type="domain" description="Flavodoxin-like fold" evidence="1">
    <location>
        <begin position="4"/>
        <end position="38"/>
    </location>
</feature>
<keyword evidence="3" id="KW-1185">Reference proteome</keyword>
<protein>
    <recommendedName>
        <fullName evidence="1">Flavodoxin-like fold domain-containing protein</fullName>
    </recommendedName>
</protein>
<evidence type="ECO:0000313" key="2">
    <source>
        <dbReference type="EMBL" id="RNB79737.1"/>
    </source>
</evidence>
<evidence type="ECO:0000313" key="3">
    <source>
        <dbReference type="Proteomes" id="UP000271031"/>
    </source>
</evidence>
<dbReference type="EMBL" id="RHHQ01000027">
    <property type="protein sequence ID" value="RNB79737.1"/>
    <property type="molecule type" value="Genomic_DNA"/>
</dbReference>
<dbReference type="InterPro" id="IPR003680">
    <property type="entry name" value="Flavodoxin_fold"/>
</dbReference>
<dbReference type="AlphaFoldDB" id="A0A3M8CWW8"/>
<sequence>MIQSNTLLISLKLYYLCTPAIMKEYIDRVWNYGFAYGPTKLPLYNWLQKRSSGSSIWMLTSRLSL</sequence>
<organism evidence="2 3">
    <name type="scientific">Brevibacillus fluminis</name>
    <dbReference type="NCBI Taxonomy" id="511487"/>
    <lineage>
        <taxon>Bacteria</taxon>
        <taxon>Bacillati</taxon>
        <taxon>Bacillota</taxon>
        <taxon>Bacilli</taxon>
        <taxon>Bacillales</taxon>
        <taxon>Paenibacillaceae</taxon>
        <taxon>Brevibacillus</taxon>
    </lineage>
</organism>
<name>A0A3M8CWW8_9BACL</name>
<proteinExistence type="predicted"/>
<dbReference type="Proteomes" id="UP000271031">
    <property type="component" value="Unassembled WGS sequence"/>
</dbReference>
<evidence type="ECO:0000259" key="1">
    <source>
        <dbReference type="Pfam" id="PF02525"/>
    </source>
</evidence>
<reference evidence="2 3" key="1">
    <citation type="submission" date="2018-10" db="EMBL/GenBank/DDBJ databases">
        <title>Phylogenomics of Brevibacillus.</title>
        <authorList>
            <person name="Dunlap C."/>
        </authorList>
    </citation>
    <scope>NUCLEOTIDE SEQUENCE [LARGE SCALE GENOMIC DNA]</scope>
    <source>
        <strain evidence="2 3">JCM 15716</strain>
    </source>
</reference>
<comment type="caution">
    <text evidence="2">The sequence shown here is derived from an EMBL/GenBank/DDBJ whole genome shotgun (WGS) entry which is preliminary data.</text>
</comment>
<accession>A0A3M8CWW8</accession>